<keyword evidence="3" id="KW-1185">Reference proteome</keyword>
<organism evidence="2 3">
    <name type="scientific">Portunus trituberculatus</name>
    <name type="common">Swimming crab</name>
    <name type="synonym">Neptunus trituberculatus</name>
    <dbReference type="NCBI Taxonomy" id="210409"/>
    <lineage>
        <taxon>Eukaryota</taxon>
        <taxon>Metazoa</taxon>
        <taxon>Ecdysozoa</taxon>
        <taxon>Arthropoda</taxon>
        <taxon>Crustacea</taxon>
        <taxon>Multicrustacea</taxon>
        <taxon>Malacostraca</taxon>
        <taxon>Eumalacostraca</taxon>
        <taxon>Eucarida</taxon>
        <taxon>Decapoda</taxon>
        <taxon>Pleocyemata</taxon>
        <taxon>Brachyura</taxon>
        <taxon>Eubrachyura</taxon>
        <taxon>Portunoidea</taxon>
        <taxon>Portunidae</taxon>
        <taxon>Portuninae</taxon>
        <taxon>Portunus</taxon>
    </lineage>
</organism>
<name>A0A5B7K9Y1_PORTR</name>
<reference evidence="2 3" key="1">
    <citation type="submission" date="2019-05" db="EMBL/GenBank/DDBJ databases">
        <title>Another draft genome of Portunus trituberculatus and its Hox gene families provides insights of decapod evolution.</title>
        <authorList>
            <person name="Jeong J.-H."/>
            <person name="Song I."/>
            <person name="Kim S."/>
            <person name="Choi T."/>
            <person name="Kim D."/>
            <person name="Ryu S."/>
            <person name="Kim W."/>
        </authorList>
    </citation>
    <scope>NUCLEOTIDE SEQUENCE [LARGE SCALE GENOMIC DNA]</scope>
    <source>
        <tissue evidence="2">Muscle</tissue>
    </source>
</reference>
<accession>A0A5B7K9Y1</accession>
<evidence type="ECO:0000313" key="2">
    <source>
        <dbReference type="EMBL" id="MPD05801.1"/>
    </source>
</evidence>
<dbReference type="AlphaFoldDB" id="A0A5B7K9Y1"/>
<dbReference type="Proteomes" id="UP000324222">
    <property type="component" value="Unassembled WGS sequence"/>
</dbReference>
<protein>
    <submittedName>
        <fullName evidence="2">Uncharacterized protein</fullName>
    </submittedName>
</protein>
<comment type="caution">
    <text evidence="2">The sequence shown here is derived from an EMBL/GenBank/DDBJ whole genome shotgun (WGS) entry which is preliminary data.</text>
</comment>
<feature type="region of interest" description="Disordered" evidence="1">
    <location>
        <begin position="34"/>
        <end position="62"/>
    </location>
</feature>
<gene>
    <name evidence="2" type="ORF">E2C01_101569</name>
</gene>
<evidence type="ECO:0000313" key="3">
    <source>
        <dbReference type="Proteomes" id="UP000324222"/>
    </source>
</evidence>
<evidence type="ECO:0000256" key="1">
    <source>
        <dbReference type="SAM" id="MobiDB-lite"/>
    </source>
</evidence>
<sequence length="62" mass="6932">MTLAVPRKSAALSEFGVCHKYPHHYGRGAMILKRTSPTEKRLPSDPYPYGSTVPPFNHLQGH</sequence>
<dbReference type="EMBL" id="VSRR010147836">
    <property type="protein sequence ID" value="MPD05801.1"/>
    <property type="molecule type" value="Genomic_DNA"/>
</dbReference>
<proteinExistence type="predicted"/>